<dbReference type="Proteomes" id="UP000691718">
    <property type="component" value="Unassembled WGS sequence"/>
</dbReference>
<evidence type="ECO:0000313" key="4">
    <source>
        <dbReference type="EMBL" id="CAG4931057.1"/>
    </source>
</evidence>
<dbReference type="InterPro" id="IPR006047">
    <property type="entry name" value="GH13_cat_dom"/>
</dbReference>
<keyword evidence="2" id="KW-0812">Transmembrane</keyword>
<evidence type="ECO:0000259" key="3">
    <source>
        <dbReference type="SMART" id="SM00642"/>
    </source>
</evidence>
<dbReference type="GO" id="GO:0005975">
    <property type="term" value="P:carbohydrate metabolic process"/>
    <property type="evidence" value="ECO:0007669"/>
    <property type="project" value="InterPro"/>
</dbReference>
<comment type="caution">
    <text evidence="4">The sequence shown here is derived from an EMBL/GenBank/DDBJ whole genome shotgun (WGS) entry which is preliminary data.</text>
</comment>
<protein>
    <submittedName>
        <fullName evidence="4">(apollo) hypothetical protein</fullName>
    </submittedName>
</protein>
<accession>A0A8S3VZW8</accession>
<dbReference type="InterPro" id="IPR031984">
    <property type="entry name" value="SLC3A2_N"/>
</dbReference>
<keyword evidence="2" id="KW-0472">Membrane</keyword>
<reference evidence="4" key="1">
    <citation type="submission" date="2021-04" db="EMBL/GenBank/DDBJ databases">
        <authorList>
            <person name="Tunstrom K."/>
        </authorList>
    </citation>
    <scope>NUCLEOTIDE SEQUENCE</scope>
</reference>
<dbReference type="Pfam" id="PF00128">
    <property type="entry name" value="Alpha-amylase"/>
    <property type="match status" value="1"/>
</dbReference>
<dbReference type="GO" id="GO:1904273">
    <property type="term" value="P:L-alanine import across plasma membrane"/>
    <property type="evidence" value="ECO:0007669"/>
    <property type="project" value="TreeGrafter"/>
</dbReference>
<gene>
    <name evidence="4" type="ORF">PAPOLLO_LOCUS278</name>
</gene>
<keyword evidence="2" id="KW-1133">Transmembrane helix</keyword>
<dbReference type="GO" id="GO:1903801">
    <property type="term" value="P:L-leucine import across plasma membrane"/>
    <property type="evidence" value="ECO:0007669"/>
    <property type="project" value="TreeGrafter"/>
</dbReference>
<organism evidence="4 5">
    <name type="scientific">Parnassius apollo</name>
    <name type="common">Apollo butterfly</name>
    <name type="synonym">Papilio apollo</name>
    <dbReference type="NCBI Taxonomy" id="110799"/>
    <lineage>
        <taxon>Eukaryota</taxon>
        <taxon>Metazoa</taxon>
        <taxon>Ecdysozoa</taxon>
        <taxon>Arthropoda</taxon>
        <taxon>Hexapoda</taxon>
        <taxon>Insecta</taxon>
        <taxon>Pterygota</taxon>
        <taxon>Neoptera</taxon>
        <taxon>Endopterygota</taxon>
        <taxon>Lepidoptera</taxon>
        <taxon>Glossata</taxon>
        <taxon>Ditrysia</taxon>
        <taxon>Papilionoidea</taxon>
        <taxon>Papilionidae</taxon>
        <taxon>Parnassiinae</taxon>
        <taxon>Parnassini</taxon>
        <taxon>Parnassius</taxon>
        <taxon>Parnassius</taxon>
    </lineage>
</organism>
<name>A0A8S3VZW8_PARAO</name>
<dbReference type="GO" id="GO:0016323">
    <property type="term" value="C:basolateral plasma membrane"/>
    <property type="evidence" value="ECO:0007669"/>
    <property type="project" value="TreeGrafter"/>
</dbReference>
<feature type="transmembrane region" description="Helical" evidence="2">
    <location>
        <begin position="120"/>
        <end position="142"/>
    </location>
</feature>
<evidence type="ECO:0000256" key="1">
    <source>
        <dbReference type="SAM" id="MobiDB-lite"/>
    </source>
</evidence>
<dbReference type="EMBL" id="CAJQZP010000008">
    <property type="protein sequence ID" value="CAG4931057.1"/>
    <property type="molecule type" value="Genomic_DNA"/>
</dbReference>
<dbReference type="PANTHER" id="PTHR46673">
    <property type="entry name" value="4F2 CELL-SURFACE ANTIGEN HEAVY CHAIN"/>
    <property type="match status" value="1"/>
</dbReference>
<evidence type="ECO:0000256" key="2">
    <source>
        <dbReference type="SAM" id="Phobius"/>
    </source>
</evidence>
<dbReference type="GO" id="GO:0015823">
    <property type="term" value="P:phenylalanine transport"/>
    <property type="evidence" value="ECO:0007669"/>
    <property type="project" value="TreeGrafter"/>
</dbReference>
<sequence length="609" mass="68420">MSEPRKNHLNIDGGQGRKDDHVVASYKPIPESDTGFRTSKSNLSKSKEKVSAEEEKLLEKEEEAKITTRVDMADAKYVVGDHRNGDAKIELDANKRQFSGLTKEELMKYADDPFWVRLRWFMFIMFWALWLCMLAGAIAIIVRAPKCAPPPPKTWFEKGPLVDMSSVDNFENLESELPLLQNSQVQGIFTYVCKDTYEVLENPGCLQQFKDFVTKAKKYSIKVIVDLTANFVSKSHAWFALSENRSAKYDNYFIWAKGGDYDEAGKPQVPNNWVSTMDTPAWSWSEQRREFYLHQYGEDQPDLNFTNPEVVRQFDKVLKLWMEAGADGIRLHKARQLVVNASLADEVADAGSGIARDATHSQYQFWRHRHTSDQPALEPLLAHWAYLVDHTAPATGAGETVFTLAEERRPELFLLRHNLTSLRPPSAAPVHVSNAAEVVVRLRNLLPYWPAIQLVDEEEANEELSSLALLLPAAPVVDISQLGVDNNTTYSSHFSQMAAMRQDSSIEQGLYSIAAVPAQNSTNKLIACARWKSGHTGYAAVYNPNLEEARANLTSLSTVPSSLTIHHVSLNVKLYTNYTNNVAVNSDDVLVPPKSTVVLSYVPKTTVEN</sequence>
<dbReference type="GO" id="GO:0015180">
    <property type="term" value="F:L-alanine transmembrane transporter activity"/>
    <property type="evidence" value="ECO:0007669"/>
    <property type="project" value="TreeGrafter"/>
</dbReference>
<keyword evidence="5" id="KW-1185">Reference proteome</keyword>
<dbReference type="Pfam" id="PF16028">
    <property type="entry name" value="SLC3A2_N"/>
    <property type="match status" value="1"/>
</dbReference>
<proteinExistence type="predicted"/>
<dbReference type="PANTHER" id="PTHR46673:SF1">
    <property type="entry name" value="4F2 CELL-SURFACE ANTIGEN HEAVY CHAIN"/>
    <property type="match status" value="1"/>
</dbReference>
<dbReference type="SMART" id="SM00642">
    <property type="entry name" value="Aamy"/>
    <property type="match status" value="1"/>
</dbReference>
<dbReference type="GO" id="GO:0015190">
    <property type="term" value="F:L-leucine transmembrane transporter activity"/>
    <property type="evidence" value="ECO:0007669"/>
    <property type="project" value="TreeGrafter"/>
</dbReference>
<dbReference type="GO" id="GO:0015173">
    <property type="term" value="F:aromatic amino acid transmembrane transporter activity"/>
    <property type="evidence" value="ECO:0007669"/>
    <property type="project" value="TreeGrafter"/>
</dbReference>
<dbReference type="GO" id="GO:0016324">
    <property type="term" value="C:apical plasma membrane"/>
    <property type="evidence" value="ECO:0007669"/>
    <property type="project" value="TreeGrafter"/>
</dbReference>
<feature type="region of interest" description="Disordered" evidence="1">
    <location>
        <begin position="1"/>
        <end position="55"/>
    </location>
</feature>
<evidence type="ECO:0000313" key="5">
    <source>
        <dbReference type="Proteomes" id="UP000691718"/>
    </source>
</evidence>
<dbReference type="OrthoDB" id="204980at2759"/>
<dbReference type="AlphaFoldDB" id="A0A8S3VZW8"/>
<feature type="compositionally biased region" description="Basic and acidic residues" evidence="1">
    <location>
        <begin position="45"/>
        <end position="55"/>
    </location>
</feature>
<dbReference type="InterPro" id="IPR042280">
    <property type="entry name" value="SLC3A2"/>
</dbReference>
<feature type="domain" description="Glycosyl hydrolase family 13 catalytic" evidence="3">
    <location>
        <begin position="156"/>
        <end position="501"/>
    </location>
</feature>